<dbReference type="InterPro" id="IPR017850">
    <property type="entry name" value="Alkaline_phosphatase_core_sf"/>
</dbReference>
<proteinExistence type="inferred from homology"/>
<name>A0AAU9DHH8_9BACT</name>
<feature type="signal peptide" evidence="8">
    <location>
        <begin position="1"/>
        <end position="21"/>
    </location>
</feature>
<dbReference type="Gene3D" id="3.30.1120.10">
    <property type="match status" value="1"/>
</dbReference>
<dbReference type="Proteomes" id="UP001348817">
    <property type="component" value="Plasmid pFA2"/>
</dbReference>
<dbReference type="CDD" id="cd16144">
    <property type="entry name" value="ARS_like"/>
    <property type="match status" value="1"/>
</dbReference>
<organism evidence="10 11">
    <name type="scientific">Fulvitalea axinellae</name>
    <dbReference type="NCBI Taxonomy" id="1182444"/>
    <lineage>
        <taxon>Bacteria</taxon>
        <taxon>Pseudomonadati</taxon>
        <taxon>Bacteroidota</taxon>
        <taxon>Cytophagia</taxon>
        <taxon>Cytophagales</taxon>
        <taxon>Persicobacteraceae</taxon>
        <taxon>Fulvitalea</taxon>
    </lineage>
</organism>
<keyword evidence="4 8" id="KW-0732">Signal</keyword>
<dbReference type="KEGG" id="fax:FUAX_44470"/>
<dbReference type="InterPro" id="IPR050738">
    <property type="entry name" value="Sulfatase"/>
</dbReference>
<sequence length="546" mass="60794">MRKKFLSFFVLAGLYFGGAKAQNTSGNKPNFIFILADDLGWSSMSQGATNYGYSSDFFETPNLKRMADEGLSFNNAYVNAPNCAPSRAAFLTGKYGVRPENHIMAVVSLNRVEHNNFAPVKMRGPVQGLEDGTPEIKPEAITLAEALGNEYVKAHIGKYHVGGSRESTKPCAQGFDYNFGGAIHGNRFYFARKREGGWRFGPEITETLDPWAKPYTQAESLVLAGTDELAGKRKHVSDALGTCTIDFMEEQKGRPFFINLSQYAVHSPIDRGNCRPDLWKKFAQKKKMSPSAMGHDERIGLPALAANFDQTIGRILDYLEQTDDPRNPGKKLAENTLVVFMSDNGGTFTSKYNGPLRGLKGKLREGGVRVPMIVWSKGLLGKKRINAVNEAPVSAIDLYPTFLDMADIRNPKGNVLDGRSLKALINGKSDKVKRPEGIFWHYPGNLIRPYLTLNERPTTAMRLGDYKLYYFYEKESYELYNLREDIGEKRNLLEGTSGKKTNSIAKKMSSKMRQWLEDTNAPMALRLSDGKPAPLPKPLGRGRKGA</sequence>
<evidence type="ECO:0000256" key="5">
    <source>
        <dbReference type="ARBA" id="ARBA00022801"/>
    </source>
</evidence>
<dbReference type="EMBL" id="AP025316">
    <property type="protein sequence ID" value="BDD12015.1"/>
    <property type="molecule type" value="Genomic_DNA"/>
</dbReference>
<keyword evidence="3" id="KW-0479">Metal-binding</keyword>
<evidence type="ECO:0000256" key="2">
    <source>
        <dbReference type="ARBA" id="ARBA00008779"/>
    </source>
</evidence>
<accession>A0AAU9DHH8</accession>
<evidence type="ECO:0000256" key="8">
    <source>
        <dbReference type="SAM" id="SignalP"/>
    </source>
</evidence>
<dbReference type="Pfam" id="PF00884">
    <property type="entry name" value="Sulfatase"/>
    <property type="match status" value="1"/>
</dbReference>
<feature type="chain" id="PRO_5043515826" evidence="8">
    <location>
        <begin position="22"/>
        <end position="546"/>
    </location>
</feature>
<protein>
    <submittedName>
        <fullName evidence="10">Sulfatase</fullName>
    </submittedName>
</protein>
<comment type="similarity">
    <text evidence="2">Belongs to the sulfatase family.</text>
</comment>
<evidence type="ECO:0000259" key="9">
    <source>
        <dbReference type="Pfam" id="PF00884"/>
    </source>
</evidence>
<evidence type="ECO:0000256" key="4">
    <source>
        <dbReference type="ARBA" id="ARBA00022729"/>
    </source>
</evidence>
<dbReference type="GO" id="GO:0046872">
    <property type="term" value="F:metal ion binding"/>
    <property type="evidence" value="ECO:0007669"/>
    <property type="project" value="UniProtKB-KW"/>
</dbReference>
<evidence type="ECO:0000256" key="6">
    <source>
        <dbReference type="ARBA" id="ARBA00022837"/>
    </source>
</evidence>
<dbReference type="Gene3D" id="3.40.720.10">
    <property type="entry name" value="Alkaline Phosphatase, subunit A"/>
    <property type="match status" value="1"/>
</dbReference>
<evidence type="ECO:0000256" key="3">
    <source>
        <dbReference type="ARBA" id="ARBA00022723"/>
    </source>
</evidence>
<feature type="domain" description="Sulfatase N-terminal" evidence="9">
    <location>
        <begin position="29"/>
        <end position="408"/>
    </location>
</feature>
<gene>
    <name evidence="10" type="ORF">FUAX_44470</name>
</gene>
<dbReference type="PANTHER" id="PTHR42693">
    <property type="entry name" value="ARYLSULFATASE FAMILY MEMBER"/>
    <property type="match status" value="1"/>
</dbReference>
<evidence type="ECO:0000313" key="10">
    <source>
        <dbReference type="EMBL" id="BDD12015.1"/>
    </source>
</evidence>
<comment type="cofactor">
    <cofactor evidence="1">
        <name>Ca(2+)</name>
        <dbReference type="ChEBI" id="CHEBI:29108"/>
    </cofactor>
</comment>
<keyword evidence="6" id="KW-0106">Calcium</keyword>
<evidence type="ECO:0000256" key="7">
    <source>
        <dbReference type="SAM" id="MobiDB-lite"/>
    </source>
</evidence>
<evidence type="ECO:0000256" key="1">
    <source>
        <dbReference type="ARBA" id="ARBA00001913"/>
    </source>
</evidence>
<keyword evidence="5" id="KW-0378">Hydrolase</keyword>
<dbReference type="PANTHER" id="PTHR42693:SF42">
    <property type="entry name" value="ARYLSULFATASE G"/>
    <property type="match status" value="1"/>
</dbReference>
<dbReference type="SUPFAM" id="SSF53649">
    <property type="entry name" value="Alkaline phosphatase-like"/>
    <property type="match status" value="1"/>
</dbReference>
<feature type="region of interest" description="Disordered" evidence="7">
    <location>
        <begin position="523"/>
        <end position="546"/>
    </location>
</feature>
<keyword evidence="11" id="KW-1185">Reference proteome</keyword>
<reference evidence="10 11" key="1">
    <citation type="submission" date="2021-12" db="EMBL/GenBank/DDBJ databases">
        <title>Genome sequencing of bacteria with rrn-lacking chromosome and rrn-plasmid.</title>
        <authorList>
            <person name="Anda M."/>
            <person name="Iwasaki W."/>
        </authorList>
    </citation>
    <scope>NUCLEOTIDE SEQUENCE [LARGE SCALE GENOMIC DNA]</scope>
    <source>
        <strain evidence="10 11">DSM 100852</strain>
        <plasmid evidence="10 11">pFA2</plasmid>
    </source>
</reference>
<dbReference type="RefSeq" id="WP_338395164.1">
    <property type="nucleotide sequence ID" value="NZ_AP025316.1"/>
</dbReference>
<evidence type="ECO:0000313" key="11">
    <source>
        <dbReference type="Proteomes" id="UP001348817"/>
    </source>
</evidence>
<dbReference type="GO" id="GO:0004065">
    <property type="term" value="F:arylsulfatase activity"/>
    <property type="evidence" value="ECO:0007669"/>
    <property type="project" value="TreeGrafter"/>
</dbReference>
<geneLocation type="plasmid" evidence="10 11">
    <name>pFA2</name>
</geneLocation>
<dbReference type="InterPro" id="IPR000917">
    <property type="entry name" value="Sulfatase_N"/>
</dbReference>
<dbReference type="AlphaFoldDB" id="A0AAU9DHH8"/>
<keyword evidence="10" id="KW-0614">Plasmid</keyword>